<accession>A0A8X7Z9L4</accession>
<evidence type="ECO:0000313" key="2">
    <source>
        <dbReference type="EMBL" id="KAG6764685.1"/>
    </source>
</evidence>
<dbReference type="PANTHER" id="PTHR48248:SF5">
    <property type="entry name" value="UVR DOMAIN-CONTAINING PROTEIN"/>
    <property type="match status" value="1"/>
</dbReference>
<comment type="caution">
    <text evidence="2">The sequence shown here is derived from an EMBL/GenBank/DDBJ whole genome shotgun (WGS) entry which is preliminary data.</text>
</comment>
<evidence type="ECO:0000313" key="3">
    <source>
        <dbReference type="Proteomes" id="UP000886885"/>
    </source>
</evidence>
<gene>
    <name evidence="2" type="ORF">POTOM_032166</name>
</gene>
<name>A0A8X7Z9L4_POPTO</name>
<sequence length="140" mass="16238">MHGRRPALQNREKNINKNRGRRERLVEELKTDMEEIGEGQERIKETRQKCEEIESERQKLKQQSMNISKQSDCNVIRVNLMLSILEARQDNSFVQADERTQLLRLTYLYHGSAGGVTRASANSIHTFLTIEKDKPDSLAL</sequence>
<dbReference type="OrthoDB" id="827019at2759"/>
<keyword evidence="3" id="KW-1185">Reference proteome</keyword>
<dbReference type="PANTHER" id="PTHR48248">
    <property type="entry name" value="UVR DOMAIN-CONTAINING PROTEIN"/>
    <property type="match status" value="1"/>
</dbReference>
<evidence type="ECO:0000256" key="1">
    <source>
        <dbReference type="SAM" id="MobiDB-lite"/>
    </source>
</evidence>
<dbReference type="EMBL" id="JAAWWB010000016">
    <property type="protein sequence ID" value="KAG6764685.1"/>
    <property type="molecule type" value="Genomic_DNA"/>
</dbReference>
<reference evidence="2" key="1">
    <citation type="journal article" date="2020" name="bioRxiv">
        <title>Hybrid origin of Populus tomentosa Carr. identified through genome sequencing and phylogenomic analysis.</title>
        <authorList>
            <person name="An X."/>
            <person name="Gao K."/>
            <person name="Chen Z."/>
            <person name="Li J."/>
            <person name="Yang X."/>
            <person name="Yang X."/>
            <person name="Zhou J."/>
            <person name="Guo T."/>
            <person name="Zhao T."/>
            <person name="Huang S."/>
            <person name="Miao D."/>
            <person name="Khan W.U."/>
            <person name="Rao P."/>
            <person name="Ye M."/>
            <person name="Lei B."/>
            <person name="Liao W."/>
            <person name="Wang J."/>
            <person name="Ji L."/>
            <person name="Li Y."/>
            <person name="Guo B."/>
            <person name="Mustafa N.S."/>
            <person name="Li S."/>
            <person name="Yun Q."/>
            <person name="Keller S.R."/>
            <person name="Mao J."/>
            <person name="Zhang R."/>
            <person name="Strauss S.H."/>
        </authorList>
    </citation>
    <scope>NUCLEOTIDE SEQUENCE</scope>
    <source>
        <strain evidence="2">GM15</strain>
        <tissue evidence="2">Leaf</tissue>
    </source>
</reference>
<dbReference type="Proteomes" id="UP000886885">
    <property type="component" value="Chromosome 8D"/>
</dbReference>
<proteinExistence type="predicted"/>
<feature type="region of interest" description="Disordered" evidence="1">
    <location>
        <begin position="1"/>
        <end position="22"/>
    </location>
</feature>
<organism evidence="2 3">
    <name type="scientific">Populus tomentosa</name>
    <name type="common">Chinese white poplar</name>
    <dbReference type="NCBI Taxonomy" id="118781"/>
    <lineage>
        <taxon>Eukaryota</taxon>
        <taxon>Viridiplantae</taxon>
        <taxon>Streptophyta</taxon>
        <taxon>Embryophyta</taxon>
        <taxon>Tracheophyta</taxon>
        <taxon>Spermatophyta</taxon>
        <taxon>Magnoliopsida</taxon>
        <taxon>eudicotyledons</taxon>
        <taxon>Gunneridae</taxon>
        <taxon>Pentapetalae</taxon>
        <taxon>rosids</taxon>
        <taxon>fabids</taxon>
        <taxon>Malpighiales</taxon>
        <taxon>Salicaceae</taxon>
        <taxon>Saliceae</taxon>
        <taxon>Populus</taxon>
    </lineage>
</organism>
<protein>
    <submittedName>
        <fullName evidence="2">Uncharacterized protein</fullName>
    </submittedName>
</protein>
<dbReference type="AlphaFoldDB" id="A0A8X7Z9L4"/>